<organism evidence="1 2">
    <name type="scientific">Xanthomonas vasicola</name>
    <dbReference type="NCBI Taxonomy" id="56459"/>
    <lineage>
        <taxon>Bacteria</taxon>
        <taxon>Pseudomonadati</taxon>
        <taxon>Pseudomonadota</taxon>
        <taxon>Gammaproteobacteria</taxon>
        <taxon>Lysobacterales</taxon>
        <taxon>Lysobacteraceae</taxon>
        <taxon>Xanthomonas</taxon>
    </lineage>
</organism>
<proteinExistence type="predicted"/>
<accession>A0ABD7S613</accession>
<reference evidence="2" key="1">
    <citation type="journal article" date="2020" name="Phytopathology">
        <title>Genomic acquisitions in emerging populations of Xanthomonas vasicola pv. vasculorum infecting corn in the U.S. and Argentina.</title>
        <authorList>
            <person name="Perez-Quintero A.L."/>
        </authorList>
    </citation>
    <scope>NUCLEOTIDE SEQUENCE [LARGE SCALE GENOMIC DNA]</scope>
    <source>
        <strain evidence="2">Xvh-L</strain>
    </source>
</reference>
<protein>
    <submittedName>
        <fullName evidence="1">Uncharacterized protein</fullName>
    </submittedName>
</protein>
<gene>
    <name evidence="1" type="ORF">FQK01_19660</name>
</gene>
<dbReference type="RefSeq" id="WP_126922679.1">
    <property type="nucleotide sequence ID" value="NZ_CP034649.1"/>
</dbReference>
<keyword evidence="2" id="KW-1185">Reference proteome</keyword>
<comment type="caution">
    <text evidence="1">The sequence shown here is derived from an EMBL/GenBank/DDBJ whole genome shotgun (WGS) entry which is preliminary data.</text>
</comment>
<dbReference type="AlphaFoldDB" id="A0ABD7S613"/>
<dbReference type="EMBL" id="VOCK01000046">
    <property type="protein sequence ID" value="TWQ50065.1"/>
    <property type="molecule type" value="Genomic_DNA"/>
</dbReference>
<dbReference type="Proteomes" id="UP000320455">
    <property type="component" value="Unassembled WGS sequence"/>
</dbReference>
<evidence type="ECO:0000313" key="2">
    <source>
        <dbReference type="Proteomes" id="UP000320455"/>
    </source>
</evidence>
<sequence>MFVFLLVVTSFGATQLQAADVEDSAVSAAAKQIVDAERISLQMAPIKTRHALDLYIESMPQEISAFKDISPMLRDEFINSLKFNEKGLTEFDTSSLKKLSPTQVYSVLALFGLEGGAYKINAAPRTRLDKDVNAEPLMQNGGFLEGYRCEERATCGESQRSACTSNC</sequence>
<name>A0ABD7S613_XANVA</name>
<evidence type="ECO:0000313" key="1">
    <source>
        <dbReference type="EMBL" id="TWQ50065.1"/>
    </source>
</evidence>